<dbReference type="RefSeq" id="WP_015324208.1">
    <property type="nucleotide sequence ID" value="NC_019977.1"/>
</dbReference>
<evidence type="ECO:0000313" key="3">
    <source>
        <dbReference type="Proteomes" id="UP000010866"/>
    </source>
</evidence>
<dbReference type="Gene3D" id="3.90.20.10">
    <property type="match status" value="1"/>
</dbReference>
<evidence type="ECO:0000256" key="1">
    <source>
        <dbReference type="SAM" id="Coils"/>
    </source>
</evidence>
<keyword evidence="1" id="KW-0175">Coiled coil</keyword>
<dbReference type="Proteomes" id="UP000010866">
    <property type="component" value="Chromosome"/>
</dbReference>
<organism evidence="2 3">
    <name type="scientific">Methanomethylovorans hollandica (strain DSM 15978 / NBRC 107637 / DMS1)</name>
    <dbReference type="NCBI Taxonomy" id="867904"/>
    <lineage>
        <taxon>Archaea</taxon>
        <taxon>Methanobacteriati</taxon>
        <taxon>Methanobacteriota</taxon>
        <taxon>Stenosarchaea group</taxon>
        <taxon>Methanomicrobia</taxon>
        <taxon>Methanosarcinales</taxon>
        <taxon>Methanosarcinaceae</taxon>
        <taxon>Methanomethylovorans</taxon>
    </lineage>
</organism>
<dbReference type="EMBL" id="CP003362">
    <property type="protein sequence ID" value="AGB49041.1"/>
    <property type="molecule type" value="Genomic_DNA"/>
</dbReference>
<dbReference type="OrthoDB" id="147486at2157"/>
<dbReference type="STRING" id="867904.Metho_0794"/>
<name>L0KV75_METHD</name>
<evidence type="ECO:0000313" key="2">
    <source>
        <dbReference type="EMBL" id="AGB49041.1"/>
    </source>
</evidence>
<proteinExistence type="predicted"/>
<dbReference type="AlphaFoldDB" id="L0KV75"/>
<sequence>MTTEGDGVGVTLLGREGLIDAVILKHNRMLEKYNFEFEELDTRFSSCSREIDNIKKEHEELLERIDVLKEKRQQLYHQAEITLEKLIGSDMQQKDVDTIRDSIIKAKSISSEDEEKAVVASILSLLAGGETSEIKSSIESKIAEALAAHEEFISISGRENTLTEDKKLHEEELNKAKPRHSWLENRIQSHKEALKHWENLKNVKEEEIIA</sequence>
<gene>
    <name evidence="2" type="ordered locus">Metho_0794</name>
</gene>
<protein>
    <submittedName>
        <fullName evidence="2">Uncharacterized protein</fullName>
    </submittedName>
</protein>
<reference evidence="3" key="1">
    <citation type="submission" date="2012-02" db="EMBL/GenBank/DDBJ databases">
        <title>Complete sequence of chromosome of Methanomethylovorans hollandica DSM 15978.</title>
        <authorList>
            <person name="Lucas S."/>
            <person name="Copeland A."/>
            <person name="Lapidus A."/>
            <person name="Glavina del Rio T."/>
            <person name="Dalin E."/>
            <person name="Tice H."/>
            <person name="Bruce D."/>
            <person name="Goodwin L."/>
            <person name="Pitluck S."/>
            <person name="Peters L."/>
            <person name="Mikhailova N."/>
            <person name="Held B."/>
            <person name="Kyrpides N."/>
            <person name="Mavromatis K."/>
            <person name="Ivanova N."/>
            <person name="Brettin T."/>
            <person name="Detter J.C."/>
            <person name="Han C."/>
            <person name="Larimer F."/>
            <person name="Land M."/>
            <person name="Hauser L."/>
            <person name="Markowitz V."/>
            <person name="Cheng J.-F."/>
            <person name="Hugenholtz P."/>
            <person name="Woyke T."/>
            <person name="Wu D."/>
            <person name="Spring S."/>
            <person name="Schroeder M."/>
            <person name="Brambilla E."/>
            <person name="Klenk H.-P."/>
            <person name="Eisen J.A."/>
        </authorList>
    </citation>
    <scope>NUCLEOTIDE SEQUENCE [LARGE SCALE GENOMIC DNA]</scope>
    <source>
        <strain evidence="3">DSM 15978 / NBRC 107637 / DMS1</strain>
    </source>
</reference>
<keyword evidence="3" id="KW-1185">Reference proteome</keyword>
<dbReference type="GeneID" id="14408087"/>
<dbReference type="KEGG" id="mhz:Metho_0794"/>
<feature type="coiled-coil region" evidence="1">
    <location>
        <begin position="44"/>
        <end position="78"/>
    </location>
</feature>
<accession>L0KV75</accession>
<dbReference type="HOGENOM" id="CLU_1275351_0_0_2"/>
<dbReference type="SUPFAM" id="SSF58064">
    <property type="entry name" value="Influenza hemagglutinin (stalk)"/>
    <property type="match status" value="1"/>
</dbReference>